<dbReference type="SUPFAM" id="SSF56300">
    <property type="entry name" value="Metallo-dependent phosphatases"/>
    <property type="match status" value="1"/>
</dbReference>
<reference evidence="2 3" key="1">
    <citation type="submission" date="2014-12" db="EMBL/GenBank/DDBJ databases">
        <title>Frankia sp. BMG5.1 draft genome.</title>
        <authorList>
            <person name="Gtari M."/>
            <person name="Ghodhbane-Gtari F."/>
            <person name="Nouioui I."/>
            <person name="Ktari A."/>
            <person name="Hezbri K."/>
            <person name="Mimouni W."/>
            <person name="Sbissi I."/>
            <person name="Ayari A."/>
            <person name="Yamanaka T."/>
            <person name="Normand P."/>
            <person name="Tisa L.S."/>
            <person name="Boudabous A."/>
        </authorList>
    </citation>
    <scope>NUCLEOTIDE SEQUENCE [LARGE SCALE GENOMIC DNA]</scope>
    <source>
        <strain evidence="2 3">BMG5.1</strain>
    </source>
</reference>
<dbReference type="Pfam" id="PF00149">
    <property type="entry name" value="Metallophos"/>
    <property type="match status" value="1"/>
</dbReference>
<dbReference type="Gene3D" id="3.60.21.10">
    <property type="match status" value="1"/>
</dbReference>
<protein>
    <submittedName>
        <fullName evidence="2">Metallophosphoesterase</fullName>
    </submittedName>
</protein>
<sequence>MQQSPSRAWGRPVGRAATGLGVAGALAVAYAAGYERTAYTLRRVVLPMLARDAQPLRILHISDLHITPNQKRKLAWIGDLARLVPDLVALTGDVLAHPDADEPTLLALSSLFGFPGVFVPGNNDYYVPTLKSPHRYLLPGDVPTPKGAPLDWAGFAKSLAADSGWLDLTNTRTVLRVAGLRIDVRGVDDARLRRDDLSAVLGPRDDGNGDVDLVLGLSHTPEPRVLDAYTADGVALTLSGHTHGGQIRVPFVGALVANCGLDRGRVRGLSRYEAGGRSSWLHVSAGLGTSPFAPVRFACRPEATLITLAPAAWT</sequence>
<dbReference type="InterPro" id="IPR051158">
    <property type="entry name" value="Metallophosphoesterase_sf"/>
</dbReference>
<evidence type="ECO:0000259" key="1">
    <source>
        <dbReference type="Pfam" id="PF00149"/>
    </source>
</evidence>
<evidence type="ECO:0000313" key="2">
    <source>
        <dbReference type="EMBL" id="KLL12252.1"/>
    </source>
</evidence>
<name>A0ABR5F6D6_9ACTN</name>
<proteinExistence type="predicted"/>
<dbReference type="Proteomes" id="UP000035425">
    <property type="component" value="Unassembled WGS sequence"/>
</dbReference>
<gene>
    <name evidence="2" type="ORF">FrCorBMG51_05955</name>
</gene>
<dbReference type="InterPro" id="IPR004843">
    <property type="entry name" value="Calcineurin-like_PHP"/>
</dbReference>
<dbReference type="PANTHER" id="PTHR31302:SF20">
    <property type="entry name" value="CONSERVED PROTEIN"/>
    <property type="match status" value="1"/>
</dbReference>
<feature type="domain" description="Calcineurin-like phosphoesterase" evidence="1">
    <location>
        <begin position="56"/>
        <end position="244"/>
    </location>
</feature>
<dbReference type="EMBL" id="JWIO01000006">
    <property type="protein sequence ID" value="KLL12252.1"/>
    <property type="molecule type" value="Genomic_DNA"/>
</dbReference>
<dbReference type="InterPro" id="IPR029052">
    <property type="entry name" value="Metallo-depent_PP-like"/>
</dbReference>
<comment type="caution">
    <text evidence="2">The sequence shown here is derived from an EMBL/GenBank/DDBJ whole genome shotgun (WGS) entry which is preliminary data.</text>
</comment>
<dbReference type="PANTHER" id="PTHR31302">
    <property type="entry name" value="TRANSMEMBRANE PROTEIN WITH METALLOPHOSPHOESTERASE DOMAIN-RELATED"/>
    <property type="match status" value="1"/>
</dbReference>
<organism evidence="2 3">
    <name type="scientific">Protofrankia coriariae</name>
    <dbReference type="NCBI Taxonomy" id="1562887"/>
    <lineage>
        <taxon>Bacteria</taxon>
        <taxon>Bacillati</taxon>
        <taxon>Actinomycetota</taxon>
        <taxon>Actinomycetes</taxon>
        <taxon>Frankiales</taxon>
        <taxon>Frankiaceae</taxon>
        <taxon>Protofrankia</taxon>
    </lineage>
</organism>
<keyword evidence="3" id="KW-1185">Reference proteome</keyword>
<accession>A0ABR5F6D6</accession>
<evidence type="ECO:0000313" key="3">
    <source>
        <dbReference type="Proteomes" id="UP000035425"/>
    </source>
</evidence>